<accession>A0ABV6RWB5</accession>
<organism evidence="1 2">
    <name type="scientific">Lysobacter korlensis</name>
    <dbReference type="NCBI Taxonomy" id="553636"/>
    <lineage>
        <taxon>Bacteria</taxon>
        <taxon>Pseudomonadati</taxon>
        <taxon>Pseudomonadota</taxon>
        <taxon>Gammaproteobacteria</taxon>
        <taxon>Lysobacterales</taxon>
        <taxon>Lysobacteraceae</taxon>
        <taxon>Lysobacter</taxon>
    </lineage>
</organism>
<name>A0ABV6RWB5_9GAMM</name>
<keyword evidence="2" id="KW-1185">Reference proteome</keyword>
<reference evidence="1 2" key="1">
    <citation type="submission" date="2024-09" db="EMBL/GenBank/DDBJ databases">
        <authorList>
            <person name="Sun Q."/>
            <person name="Mori K."/>
        </authorList>
    </citation>
    <scope>NUCLEOTIDE SEQUENCE [LARGE SCALE GENOMIC DNA]</scope>
    <source>
        <strain evidence="1 2">KCTC 23076</strain>
    </source>
</reference>
<evidence type="ECO:0000313" key="2">
    <source>
        <dbReference type="Proteomes" id="UP001589896"/>
    </source>
</evidence>
<evidence type="ECO:0000313" key="1">
    <source>
        <dbReference type="EMBL" id="MFC0681273.1"/>
    </source>
</evidence>
<comment type="caution">
    <text evidence="1">The sequence shown here is derived from an EMBL/GenBank/DDBJ whole genome shotgun (WGS) entry which is preliminary data.</text>
</comment>
<dbReference type="EMBL" id="JBHLTG010000007">
    <property type="protein sequence ID" value="MFC0681273.1"/>
    <property type="molecule type" value="Genomic_DNA"/>
</dbReference>
<protein>
    <submittedName>
        <fullName evidence="1">Uncharacterized protein</fullName>
    </submittedName>
</protein>
<dbReference type="Proteomes" id="UP001589896">
    <property type="component" value="Unassembled WGS sequence"/>
</dbReference>
<gene>
    <name evidence="1" type="ORF">ACFFGH_25870</name>
</gene>
<proteinExistence type="predicted"/>
<sequence>MIEQIKPQRLDLIEQLRVPECQVECNVTFLVNSRPPAIAHSGAHPSMNLEMANRSSCGPR</sequence>